<feature type="transmembrane region" description="Helical" evidence="1">
    <location>
        <begin position="48"/>
        <end position="72"/>
    </location>
</feature>
<dbReference type="PROSITE" id="PS51257">
    <property type="entry name" value="PROKAR_LIPOPROTEIN"/>
    <property type="match status" value="1"/>
</dbReference>
<dbReference type="AlphaFoldDB" id="A0A1Y4IH52"/>
<evidence type="ECO:0000256" key="1">
    <source>
        <dbReference type="SAM" id="Phobius"/>
    </source>
</evidence>
<sequence length="256" mass="29314">MSNKYIHSHSLIWTVLISCFGLIVLLLLFLCMKGHINYAESSISSDALIGIIATFIGVCTALMLGAQIYSVYNRTQIEREYDEKLNEITTWFKTSTSEYERKLEAVNGSIRNFEKLKHSVNDALAGIHYNEGKLLEGILNVLDNVVILTNNQEPFGEELIGKADFAIYAIAKNLKEYKNDITVKKEDIRGYIHFSNKWKVQYELIDFSSQCGKHIMKRMNNLNTIVNKLTDNILAFKFKVGMEKDHLAILNEYARD</sequence>
<protein>
    <recommendedName>
        <fullName evidence="4">DUF4760 domain-containing protein</fullName>
    </recommendedName>
</protein>
<accession>A0A1Y4IH52</accession>
<name>A0A1Y4IH52_PARDI</name>
<organism evidence="2 3">
    <name type="scientific">Parabacteroides distasonis</name>
    <dbReference type="NCBI Taxonomy" id="823"/>
    <lineage>
        <taxon>Bacteria</taxon>
        <taxon>Pseudomonadati</taxon>
        <taxon>Bacteroidota</taxon>
        <taxon>Bacteroidia</taxon>
        <taxon>Bacteroidales</taxon>
        <taxon>Tannerellaceae</taxon>
        <taxon>Parabacteroides</taxon>
    </lineage>
</organism>
<dbReference type="RefSeq" id="WP_087344019.1">
    <property type="nucleotide sequence ID" value="NZ_JAQMQD010000005.1"/>
</dbReference>
<keyword evidence="1" id="KW-0472">Membrane</keyword>
<dbReference type="Proteomes" id="UP000195950">
    <property type="component" value="Unassembled WGS sequence"/>
</dbReference>
<keyword evidence="1" id="KW-0812">Transmembrane</keyword>
<reference evidence="3" key="1">
    <citation type="submission" date="2017-04" db="EMBL/GenBank/DDBJ databases">
        <title>Function of individual gut microbiota members based on whole genome sequencing of pure cultures obtained from chicken caecum.</title>
        <authorList>
            <person name="Medvecky M."/>
            <person name="Cejkova D."/>
            <person name="Polansky O."/>
            <person name="Karasova D."/>
            <person name="Kubasova T."/>
            <person name="Cizek A."/>
            <person name="Rychlik I."/>
        </authorList>
    </citation>
    <scope>NUCLEOTIDE SEQUENCE [LARGE SCALE GENOMIC DNA]</scope>
    <source>
        <strain evidence="3">An199</strain>
    </source>
</reference>
<evidence type="ECO:0008006" key="4">
    <source>
        <dbReference type="Google" id="ProtNLM"/>
    </source>
</evidence>
<dbReference type="EMBL" id="NFJX01000006">
    <property type="protein sequence ID" value="OUP19647.1"/>
    <property type="molecule type" value="Genomic_DNA"/>
</dbReference>
<proteinExistence type="predicted"/>
<gene>
    <name evidence="2" type="ORF">B5F32_09010</name>
</gene>
<feature type="transmembrane region" description="Helical" evidence="1">
    <location>
        <begin position="12"/>
        <end position="36"/>
    </location>
</feature>
<evidence type="ECO:0000313" key="3">
    <source>
        <dbReference type="Proteomes" id="UP000195950"/>
    </source>
</evidence>
<comment type="caution">
    <text evidence="2">The sequence shown here is derived from an EMBL/GenBank/DDBJ whole genome shotgun (WGS) entry which is preliminary data.</text>
</comment>
<keyword evidence="1" id="KW-1133">Transmembrane helix</keyword>
<evidence type="ECO:0000313" key="2">
    <source>
        <dbReference type="EMBL" id="OUP19647.1"/>
    </source>
</evidence>